<evidence type="ECO:0000259" key="1">
    <source>
        <dbReference type="Pfam" id="PF25559"/>
    </source>
</evidence>
<protein>
    <recommendedName>
        <fullName evidence="1">DUF7931 domain-containing protein</fullName>
    </recommendedName>
</protein>
<gene>
    <name evidence="2" type="ORF">GTP23_04610</name>
</gene>
<dbReference type="AlphaFoldDB" id="A0A845HTN0"/>
<accession>A0A845HTN0</accession>
<comment type="caution">
    <text evidence="2">The sequence shown here is derived from an EMBL/GenBank/DDBJ whole genome shotgun (WGS) entry which is preliminary data.</text>
</comment>
<reference evidence="2" key="1">
    <citation type="submission" date="2019-12" db="EMBL/GenBank/DDBJ databases">
        <title>Novel species isolated from a subtropical stream in China.</title>
        <authorList>
            <person name="Lu H."/>
        </authorList>
    </citation>
    <scope>NUCLEOTIDE SEQUENCE [LARGE SCALE GENOMIC DNA]</scope>
    <source>
        <strain evidence="2">FT93W</strain>
    </source>
</reference>
<dbReference type="Proteomes" id="UP000444316">
    <property type="component" value="Unassembled WGS sequence"/>
</dbReference>
<dbReference type="InterPro" id="IPR057691">
    <property type="entry name" value="DUF7931"/>
</dbReference>
<evidence type="ECO:0000313" key="3">
    <source>
        <dbReference type="Proteomes" id="UP000444316"/>
    </source>
</evidence>
<organism evidence="2 3">
    <name type="scientific">Duganella fentianensis</name>
    <dbReference type="NCBI Taxonomy" id="2692177"/>
    <lineage>
        <taxon>Bacteria</taxon>
        <taxon>Pseudomonadati</taxon>
        <taxon>Pseudomonadota</taxon>
        <taxon>Betaproteobacteria</taxon>
        <taxon>Burkholderiales</taxon>
        <taxon>Oxalobacteraceae</taxon>
        <taxon>Telluria group</taxon>
        <taxon>Duganella</taxon>
    </lineage>
</organism>
<evidence type="ECO:0000313" key="2">
    <source>
        <dbReference type="EMBL" id="MYN44353.1"/>
    </source>
</evidence>
<name>A0A845HTN0_9BURK</name>
<proteinExistence type="predicted"/>
<dbReference type="Pfam" id="PF25559">
    <property type="entry name" value="DUF7931"/>
    <property type="match status" value="1"/>
</dbReference>
<feature type="domain" description="DUF7931" evidence="1">
    <location>
        <begin position="11"/>
        <end position="147"/>
    </location>
</feature>
<sequence>MEALHTPFDTRSAFQQHLASCISAAQHTLCLFDPDFASWELGNSNMDTALRRFLHGGGQLQLVAHQGQPLQRSAPRFLRLIQAYQHRIDLRRTHPALRQLSDSFCLADQSHLVRRFHSDHFRGEYSVFDATDVKTYQDRFITIWLDSGPGLLETPSEI</sequence>
<dbReference type="EMBL" id="WWCL01000001">
    <property type="protein sequence ID" value="MYN44353.1"/>
    <property type="molecule type" value="Genomic_DNA"/>
</dbReference>
<dbReference type="RefSeq" id="WP_161034050.1">
    <property type="nucleotide sequence ID" value="NZ_WWCL01000001.1"/>
</dbReference>
<keyword evidence="3" id="KW-1185">Reference proteome</keyword>